<protein>
    <recommendedName>
        <fullName evidence="2 4">Vacuolar protein sorting-associated protein 16 homolog</fullName>
    </recommendedName>
</protein>
<evidence type="ECO:0000256" key="3">
    <source>
        <dbReference type="ARBA" id="ARBA00061859"/>
    </source>
</evidence>
<name>A0AAD9KF29_9ANNE</name>
<evidence type="ECO:0000256" key="4">
    <source>
        <dbReference type="PIRNR" id="PIRNR007949"/>
    </source>
</evidence>
<comment type="subcellular location">
    <subcellularLocation>
        <location evidence="4">Late endosome membrane</location>
        <topology evidence="4">Peripheral membrane protein</topology>
        <orientation evidence="4">Cytoplasmic side</orientation>
    </subcellularLocation>
    <subcellularLocation>
        <location evidence="4">Lysosome membrane</location>
        <topology evidence="4">Peripheral membrane protein</topology>
        <orientation evidence="4">Cytoplasmic side</orientation>
    </subcellularLocation>
    <text evidence="4">Cytoplasmic, peripheral membrane protein associated with late endosomes/lysosomes.</text>
</comment>
<feature type="domain" description="Vps16 N-terminal" evidence="6">
    <location>
        <begin position="3"/>
        <end position="121"/>
    </location>
</feature>
<dbReference type="AlphaFoldDB" id="A0AAD9KF29"/>
<dbReference type="GO" id="GO:0033263">
    <property type="term" value="C:CORVET complex"/>
    <property type="evidence" value="ECO:0007669"/>
    <property type="project" value="UniProtKB-UniRule"/>
</dbReference>
<keyword evidence="4" id="KW-0967">Endosome</keyword>
<keyword evidence="4" id="KW-0472">Membrane</keyword>
<dbReference type="EMBL" id="JAODUP010000011">
    <property type="protein sequence ID" value="KAK2169318.1"/>
    <property type="molecule type" value="Genomic_DNA"/>
</dbReference>
<dbReference type="GO" id="GO:0005765">
    <property type="term" value="C:lysosomal membrane"/>
    <property type="evidence" value="ECO:0007669"/>
    <property type="project" value="UniProtKB-SubCell"/>
</dbReference>
<proteinExistence type="inferred from homology"/>
<dbReference type="GO" id="GO:0030897">
    <property type="term" value="C:HOPS complex"/>
    <property type="evidence" value="ECO:0007669"/>
    <property type="project" value="UniProtKB-UniRule"/>
</dbReference>
<dbReference type="PIRSF" id="PIRSF007949">
    <property type="entry name" value="VPS16"/>
    <property type="match status" value="1"/>
</dbReference>
<evidence type="ECO:0000313" key="8">
    <source>
        <dbReference type="Proteomes" id="UP001208570"/>
    </source>
</evidence>
<dbReference type="InterPro" id="IPR038132">
    <property type="entry name" value="Vps16_C_sf"/>
</dbReference>
<evidence type="ECO:0000259" key="5">
    <source>
        <dbReference type="Pfam" id="PF04840"/>
    </source>
</evidence>
<comment type="similarity">
    <text evidence="1 4">Belongs to the VPS16 family.</text>
</comment>
<keyword evidence="8" id="KW-1185">Reference proteome</keyword>
<keyword evidence="4" id="KW-0813">Transport</keyword>
<dbReference type="GO" id="GO:0031902">
    <property type="term" value="C:late endosome membrane"/>
    <property type="evidence" value="ECO:0007669"/>
    <property type="project" value="UniProtKB-SubCell"/>
</dbReference>
<evidence type="ECO:0000313" key="7">
    <source>
        <dbReference type="EMBL" id="KAK2169318.1"/>
    </source>
</evidence>
<dbReference type="GO" id="GO:0006886">
    <property type="term" value="P:intracellular protein transport"/>
    <property type="evidence" value="ECO:0007669"/>
    <property type="project" value="InterPro"/>
</dbReference>
<organism evidence="7 8">
    <name type="scientific">Paralvinella palmiformis</name>
    <dbReference type="NCBI Taxonomy" id="53620"/>
    <lineage>
        <taxon>Eukaryota</taxon>
        <taxon>Metazoa</taxon>
        <taxon>Spiralia</taxon>
        <taxon>Lophotrochozoa</taxon>
        <taxon>Annelida</taxon>
        <taxon>Polychaeta</taxon>
        <taxon>Sedentaria</taxon>
        <taxon>Canalipalpata</taxon>
        <taxon>Terebellida</taxon>
        <taxon>Terebelliformia</taxon>
        <taxon>Alvinellidae</taxon>
        <taxon>Paralvinella</taxon>
    </lineage>
</organism>
<accession>A0AAD9KF29</accession>
<dbReference type="PANTHER" id="PTHR12811:SF0">
    <property type="entry name" value="VACUOLAR PROTEIN SORTING-ASSOCIATED PROTEIN 16 HOMOLOG"/>
    <property type="match status" value="1"/>
</dbReference>
<feature type="domain" description="Vps16 N-terminal" evidence="6">
    <location>
        <begin position="134"/>
        <end position="220"/>
    </location>
</feature>
<dbReference type="Pfam" id="PF04841">
    <property type="entry name" value="Vps16_N"/>
    <property type="match status" value="2"/>
</dbReference>
<dbReference type="GO" id="GO:0042144">
    <property type="term" value="P:vacuole fusion, non-autophagic"/>
    <property type="evidence" value="ECO:0007669"/>
    <property type="project" value="TreeGrafter"/>
</dbReference>
<gene>
    <name evidence="7" type="ORF">LSH36_11g09017</name>
</gene>
<dbReference type="InterPro" id="IPR006926">
    <property type="entry name" value="Vps16_N"/>
</dbReference>
<comment type="caution">
    <text evidence="7">The sequence shown here is derived from an EMBL/GenBank/DDBJ whole genome shotgun (WGS) entry which is preliminary data.</text>
</comment>
<comment type="function">
    <text evidence="4">Plays a role in vesicle-mediated protein trafficking to lysosomal compartments including the endocytic membrane transport and autophagic pathways. Believed to act as a core component of the putative HOPS and CORVET endosomal tethering complexes.</text>
</comment>
<comment type="subunit">
    <text evidence="3">Core component of at least two putative endosomal tethering complexes, the homotypic fusion and vacuole protein sorting (HOPS) complex and the class C core vacuole/endosome tethering (CORVET) complex. Their common core is composed of the class C Vps proteins VPS11, VPS16, VPS18 and VPS33A, which in HOPS further associates with VPS39 and VPS41 and in CORVET with VPS8 and TGFBRAP1. Interacts with RAB5C. Interacts with STX17, MON1B. Associates with adapter protein complex 3 (AP-3) and clathrin:AP-3 complexes.</text>
</comment>
<dbReference type="Pfam" id="PF04840">
    <property type="entry name" value="Vps16_C"/>
    <property type="match status" value="1"/>
</dbReference>
<evidence type="ECO:0000256" key="2">
    <source>
        <dbReference type="ARBA" id="ARBA00017947"/>
    </source>
</evidence>
<dbReference type="InterPro" id="IPR006925">
    <property type="entry name" value="Vps16_C"/>
</dbReference>
<reference evidence="7" key="1">
    <citation type="journal article" date="2023" name="Mol. Biol. Evol.">
        <title>Third-Generation Sequencing Reveals the Adaptive Role of the Epigenome in Three Deep-Sea Polychaetes.</title>
        <authorList>
            <person name="Perez M."/>
            <person name="Aroh O."/>
            <person name="Sun Y."/>
            <person name="Lan Y."/>
            <person name="Juniper S.K."/>
            <person name="Young C.R."/>
            <person name="Angers B."/>
            <person name="Qian P.Y."/>
        </authorList>
    </citation>
    <scope>NUCLEOTIDE SEQUENCE</scope>
    <source>
        <strain evidence="7">P08H-3</strain>
    </source>
</reference>
<dbReference type="PANTHER" id="PTHR12811">
    <property type="entry name" value="VACUOLAR PROTEIN SORTING VPS16"/>
    <property type="match status" value="1"/>
</dbReference>
<feature type="domain" description="Vps16 C-terminal" evidence="5">
    <location>
        <begin position="535"/>
        <end position="850"/>
    </location>
</feature>
<keyword evidence="4" id="KW-0653">Protein transport</keyword>
<dbReference type="Gene3D" id="1.10.10.60">
    <property type="entry name" value="Homeodomain-like"/>
    <property type="match status" value="1"/>
</dbReference>
<dbReference type="GO" id="GO:0003779">
    <property type="term" value="F:actin binding"/>
    <property type="evidence" value="ECO:0007669"/>
    <property type="project" value="TreeGrafter"/>
</dbReference>
<evidence type="ECO:0000259" key="6">
    <source>
        <dbReference type="Pfam" id="PF04841"/>
    </source>
</evidence>
<dbReference type="Gene3D" id="1.10.150.780">
    <property type="entry name" value="Vps16, C-terminal region"/>
    <property type="match status" value="1"/>
</dbReference>
<dbReference type="InterPro" id="IPR016534">
    <property type="entry name" value="VPS16"/>
</dbReference>
<dbReference type="FunFam" id="1.10.150.780:FF:000001">
    <property type="entry name" value="Vacuolar protein sorting-associated protein 16 homolog"/>
    <property type="match status" value="1"/>
</dbReference>
<dbReference type="GO" id="GO:0016197">
    <property type="term" value="P:endosomal transport"/>
    <property type="evidence" value="ECO:0007669"/>
    <property type="project" value="TreeGrafter"/>
</dbReference>
<sequence>MTNTADWSPLGDVFYRKQELYSLDWFEKVNLQKCMIAAAPYGGPVAMMRDDRKLQKMTTVPPIVYIYSSAGKEISAFKWNSGHVLQMGWSNTEHLLFVQDNGSIIIHDLFGKFQRAISMGTHPPVTGHVEAYIEMATCGTGAIVGYWENILLMVGPQKDWIKYSYETPIFLVPEIDGLRIIGHFQHEILQGVPGVVEEIFKIGSMAPGAMLYDAYKEFQATLATDCILQSVPYVLVQGQKYGDEPPSGRFSEHDSTNLLIEDATLQAEFRQLAPLNNAKVGELETFYNTQSASIVTHRSDALLSVERKYLPHDQLVNDVDAINVYYNEEQGHLTSRISQSLQLLKCMLPSELAQPGGITKKNKVRQLDAKAVSLMADWYERHMDNPYPTGPEKVEMAERGHAASFGKCFLTEYNPEKFVSMCQVLRVLSNLRDVRLGIPITYKQLTPEHSLSLHVYTLTVSRFNHLQLPVLLDRLVLRREYCLAIRICQYLKIPEAEGASRIVAHWACYKVQQKAVDDEQLARDIAKQLGDIPGVSYSEIANKAIECGRRELAINLLNFEPRASEQVPLLLKMNCSETALVKAIESGDTDLVYTVLLQLKETMSLGNLSMVIRNMPTAQALFLQYCREQNRQMLQNLYYQEDNFLENANCRLMDSFDEDRLEARIVHLDAAQDSFSKARNDWAAKQTEEEIRLLRRQRELEDEYNAPFLDMTLHRTIYKLTVDNRHKWAEQLRKEFKVPDRRYWWLRIQALAECGDWLELEKFSKSKKSPIGYEPFIEVCMKYQNRQEAQKYLPKVAPENRAKCLVKMGSLEQAAELAFQNKSVDDLDLILHKCATSNKVLAERVQTLKAQLLNK</sequence>
<evidence type="ECO:0000256" key="1">
    <source>
        <dbReference type="ARBA" id="ARBA00009250"/>
    </source>
</evidence>
<dbReference type="Proteomes" id="UP001208570">
    <property type="component" value="Unassembled WGS sequence"/>
</dbReference>
<keyword evidence="4" id="KW-0458">Lysosome</keyword>